<dbReference type="RefSeq" id="WP_012869274.1">
    <property type="nucleotide sequence ID" value="NC_013522.1"/>
</dbReference>
<dbReference type="SUPFAM" id="SSF103486">
    <property type="entry name" value="V-type ATP synthase subunit C"/>
    <property type="match status" value="1"/>
</dbReference>
<organism evidence="3 4">
    <name type="scientific">Thermanaerovibrio acidaminovorans (strain ATCC 49978 / DSM 6589 / Su883)</name>
    <name type="common">Selenomonas acidaminovorans</name>
    <dbReference type="NCBI Taxonomy" id="525903"/>
    <lineage>
        <taxon>Bacteria</taxon>
        <taxon>Thermotogati</taxon>
        <taxon>Synergistota</taxon>
        <taxon>Synergistia</taxon>
        <taxon>Synergistales</taxon>
        <taxon>Synergistaceae</taxon>
        <taxon>Thermanaerovibrio</taxon>
    </lineage>
</organism>
<dbReference type="HOGENOM" id="CLU_064887_1_1_0"/>
<dbReference type="PANTHER" id="PTHR38682:SF1">
    <property type="entry name" value="V-TYPE ATP SYNTHASE SUBUNIT C"/>
    <property type="match status" value="1"/>
</dbReference>
<dbReference type="InterPro" id="IPR002843">
    <property type="entry name" value="ATPase_V0-cplx_csu/dsu"/>
</dbReference>
<dbReference type="OrthoDB" id="1532at2"/>
<evidence type="ECO:0000313" key="3">
    <source>
        <dbReference type="EMBL" id="ACZ18758.1"/>
    </source>
</evidence>
<dbReference type="InterPro" id="IPR036079">
    <property type="entry name" value="ATPase_csu/dsu_sf"/>
</dbReference>
<dbReference type="EnsemblBacteria" id="ACZ18758">
    <property type="protein sequence ID" value="ACZ18758"/>
    <property type="gene ID" value="Taci_0522"/>
</dbReference>
<dbReference type="Pfam" id="PF01992">
    <property type="entry name" value="vATP-synt_AC39"/>
    <property type="match status" value="1"/>
</dbReference>
<dbReference type="InterPro" id="IPR050873">
    <property type="entry name" value="V-ATPase_V0D/AC39_subunit"/>
</dbReference>
<dbReference type="InterPro" id="IPR044911">
    <property type="entry name" value="V-type_ATPase_csu/dsu_dom_3"/>
</dbReference>
<dbReference type="GO" id="GO:0046961">
    <property type="term" value="F:proton-transporting ATPase activity, rotational mechanism"/>
    <property type="evidence" value="ECO:0007669"/>
    <property type="project" value="InterPro"/>
</dbReference>
<dbReference type="Proteomes" id="UP000002030">
    <property type="component" value="Chromosome"/>
</dbReference>
<proteinExistence type="predicted"/>
<name>D1B905_THEAS</name>
<dbReference type="eggNOG" id="COG1527">
    <property type="taxonomic scope" value="Bacteria"/>
</dbReference>
<evidence type="ECO:0000256" key="1">
    <source>
        <dbReference type="ARBA" id="ARBA00022448"/>
    </source>
</evidence>
<dbReference type="AlphaFoldDB" id="D1B905"/>
<evidence type="ECO:0000256" key="2">
    <source>
        <dbReference type="ARBA" id="ARBA00023065"/>
    </source>
</evidence>
<dbReference type="EMBL" id="CP001818">
    <property type="protein sequence ID" value="ACZ18758.1"/>
    <property type="molecule type" value="Genomic_DNA"/>
</dbReference>
<keyword evidence="4" id="KW-1185">Reference proteome</keyword>
<keyword evidence="2" id="KW-0406">Ion transport</keyword>
<dbReference type="STRING" id="525903.Taci_0522"/>
<sequence length="363" mass="41803">MRLASKGESISCGVKARVMLSNLLGDQDLWEVLNADGVDDIAQRLSHHEGYRDHLSKLPMGEVHRQDLESALKHIPLSETGDFIGRLTGPRRDLLVHWGWRKDGDNIKSVLRRILWGRRDPSPGVERMFQVPLSRVRLEVLVSASTFQEVLEALKGTCYHQPLRQPLQRLQEGEVRDLFNAEMALDLTTEGNLYKALGRLDRDDRRHIGPLLGERWDLFNLYTIYRGRFILSMGAEEIMGQLLPHRHRLQLGFLRALAKAERPSSFAEELQRTPYGHVFNPKVMGDDMGLERNLKRHLFIKAAGILRRTPPSFGSVFCYIYIRELEVEDLITAIEDVRYDYDRRSAALYLSRPLIARGDSLWQ</sequence>
<evidence type="ECO:0000313" key="4">
    <source>
        <dbReference type="Proteomes" id="UP000002030"/>
    </source>
</evidence>
<dbReference type="KEGG" id="tai:Taci_0522"/>
<keyword evidence="1" id="KW-0813">Transport</keyword>
<reference evidence="3 4" key="1">
    <citation type="journal article" date="2009" name="Stand. Genomic Sci.">
        <title>Complete genome sequence of Thermanaerovibrio acidaminovorans type strain (Su883).</title>
        <authorList>
            <person name="Chovatia M."/>
            <person name="Sikorski J."/>
            <person name="Schroder M."/>
            <person name="Lapidus A."/>
            <person name="Nolan M."/>
            <person name="Tice H."/>
            <person name="Glavina Del Rio T."/>
            <person name="Copeland A."/>
            <person name="Cheng J.F."/>
            <person name="Lucas S."/>
            <person name="Chen F."/>
            <person name="Bruce D."/>
            <person name="Goodwin L."/>
            <person name="Pitluck S."/>
            <person name="Ivanova N."/>
            <person name="Mavromatis K."/>
            <person name="Ovchinnikova G."/>
            <person name="Pati A."/>
            <person name="Chen A."/>
            <person name="Palaniappan K."/>
            <person name="Land M."/>
            <person name="Hauser L."/>
            <person name="Chang Y.J."/>
            <person name="Jeffries C.D."/>
            <person name="Chain P."/>
            <person name="Saunders E."/>
            <person name="Detter J.C."/>
            <person name="Brettin T."/>
            <person name="Rohde M."/>
            <person name="Goker M."/>
            <person name="Spring S."/>
            <person name="Bristow J."/>
            <person name="Markowitz V."/>
            <person name="Hugenholtz P."/>
            <person name="Kyrpides N.C."/>
            <person name="Klenk H.P."/>
            <person name="Eisen J.A."/>
        </authorList>
    </citation>
    <scope>NUCLEOTIDE SEQUENCE [LARGE SCALE GENOMIC DNA]</scope>
    <source>
        <strain evidence="4">ATCC 49978 / DSM 6589 / Su883</strain>
    </source>
</reference>
<dbReference type="Gene3D" id="1.10.132.50">
    <property type="entry name" value="ATP synthase (C/AC39) subunit, domain 3"/>
    <property type="match status" value="3"/>
</dbReference>
<gene>
    <name evidence="3" type="ordered locus">Taci_0522</name>
</gene>
<protein>
    <submittedName>
        <fullName evidence="3">H+transporting two-sector ATPase C (AC39) subunit</fullName>
    </submittedName>
</protein>
<accession>D1B905</accession>
<dbReference type="PANTHER" id="PTHR38682">
    <property type="entry name" value="V-TYPE ATP SYNTHASE SUBUNIT C"/>
    <property type="match status" value="1"/>
</dbReference>